<dbReference type="OrthoDB" id="10017160at2759"/>
<reference evidence="1 2" key="1">
    <citation type="journal article" date="2019" name="Commun. Biol.">
        <title>The bagworm genome reveals a unique fibroin gene that provides high tensile strength.</title>
        <authorList>
            <person name="Kono N."/>
            <person name="Nakamura H."/>
            <person name="Ohtoshi R."/>
            <person name="Tomita M."/>
            <person name="Numata K."/>
            <person name="Arakawa K."/>
        </authorList>
    </citation>
    <scope>NUCLEOTIDE SEQUENCE [LARGE SCALE GENOMIC DNA]</scope>
</reference>
<dbReference type="Proteomes" id="UP000299102">
    <property type="component" value="Unassembled WGS sequence"/>
</dbReference>
<evidence type="ECO:0000313" key="2">
    <source>
        <dbReference type="Proteomes" id="UP000299102"/>
    </source>
</evidence>
<name>A0A4C1TJD3_EUMVA</name>
<comment type="caution">
    <text evidence="1">The sequence shown here is derived from an EMBL/GenBank/DDBJ whole genome shotgun (WGS) entry which is preliminary data.</text>
</comment>
<evidence type="ECO:0000313" key="1">
    <source>
        <dbReference type="EMBL" id="GBP14622.1"/>
    </source>
</evidence>
<sequence length="200" mass="22039">MFIYTVLGLLPKNSIKGSYESGAFSSRLLLSAAVRDCLFACEVSVALEMRSLKGCMTLSRVSLSFELLLVMKHHASSTIYNWFAEFKRARVNPCDESPDGCPSTAMNNKNINTVHRMIEIDRREHTATRADLCMPVCGACPPARPFTAKAATIINKHVMNDGRCAGGRAKKSARAQAHVGSLYELLTRFNGSENYIGCRL</sequence>
<organism evidence="1 2">
    <name type="scientific">Eumeta variegata</name>
    <name type="common">Bagworm moth</name>
    <name type="synonym">Eumeta japonica</name>
    <dbReference type="NCBI Taxonomy" id="151549"/>
    <lineage>
        <taxon>Eukaryota</taxon>
        <taxon>Metazoa</taxon>
        <taxon>Ecdysozoa</taxon>
        <taxon>Arthropoda</taxon>
        <taxon>Hexapoda</taxon>
        <taxon>Insecta</taxon>
        <taxon>Pterygota</taxon>
        <taxon>Neoptera</taxon>
        <taxon>Endopterygota</taxon>
        <taxon>Lepidoptera</taxon>
        <taxon>Glossata</taxon>
        <taxon>Ditrysia</taxon>
        <taxon>Tineoidea</taxon>
        <taxon>Psychidae</taxon>
        <taxon>Oiketicinae</taxon>
        <taxon>Eumeta</taxon>
    </lineage>
</organism>
<gene>
    <name evidence="1" type="ORF">EVAR_93492_1</name>
</gene>
<proteinExistence type="predicted"/>
<dbReference type="AlphaFoldDB" id="A0A4C1TJD3"/>
<evidence type="ECO:0008006" key="3">
    <source>
        <dbReference type="Google" id="ProtNLM"/>
    </source>
</evidence>
<keyword evidence="2" id="KW-1185">Reference proteome</keyword>
<protein>
    <recommendedName>
        <fullName evidence="3">Mos1 transposase HTH domain-containing protein</fullName>
    </recommendedName>
</protein>
<accession>A0A4C1TJD3</accession>
<dbReference type="EMBL" id="BGZK01000065">
    <property type="protein sequence ID" value="GBP14622.1"/>
    <property type="molecule type" value="Genomic_DNA"/>
</dbReference>